<feature type="non-terminal residue" evidence="1">
    <location>
        <position position="189"/>
    </location>
</feature>
<reference evidence="1 2" key="1">
    <citation type="submission" date="2015-09" db="EMBL/GenBank/DDBJ databases">
        <title>Draft genome of the parasitic nematode Teladorsagia circumcincta isolate WARC Sus (inbred).</title>
        <authorList>
            <person name="Mitreva M."/>
        </authorList>
    </citation>
    <scope>NUCLEOTIDE SEQUENCE [LARGE SCALE GENOMIC DNA]</scope>
    <source>
        <strain evidence="1 2">S</strain>
    </source>
</reference>
<feature type="non-terminal residue" evidence="1">
    <location>
        <position position="1"/>
    </location>
</feature>
<organism evidence="1 2">
    <name type="scientific">Teladorsagia circumcincta</name>
    <name type="common">Brown stomach worm</name>
    <name type="synonym">Ostertagia circumcincta</name>
    <dbReference type="NCBI Taxonomy" id="45464"/>
    <lineage>
        <taxon>Eukaryota</taxon>
        <taxon>Metazoa</taxon>
        <taxon>Ecdysozoa</taxon>
        <taxon>Nematoda</taxon>
        <taxon>Chromadorea</taxon>
        <taxon>Rhabditida</taxon>
        <taxon>Rhabditina</taxon>
        <taxon>Rhabditomorpha</taxon>
        <taxon>Strongyloidea</taxon>
        <taxon>Trichostrongylidae</taxon>
        <taxon>Teladorsagia</taxon>
    </lineage>
</organism>
<dbReference type="AlphaFoldDB" id="A0A2G9TBL8"/>
<evidence type="ECO:0000313" key="2">
    <source>
        <dbReference type="Proteomes" id="UP000230423"/>
    </source>
</evidence>
<name>A0A2G9TBL8_TELCI</name>
<gene>
    <name evidence="1" type="ORF">TELCIR_23253</name>
</gene>
<keyword evidence="2" id="KW-1185">Reference proteome</keyword>
<dbReference type="Proteomes" id="UP000230423">
    <property type="component" value="Unassembled WGS sequence"/>
</dbReference>
<protein>
    <submittedName>
        <fullName evidence="1">Uncharacterized protein</fullName>
    </submittedName>
</protein>
<evidence type="ECO:0000313" key="1">
    <source>
        <dbReference type="EMBL" id="PIO55361.1"/>
    </source>
</evidence>
<sequence length="189" mass="21756">SSGCQPLNECDEMQLRTVRYVVRRGLTSLSSSHRDSRVRNRLLQRHVALNIQAERQFIVGVARHFLKLRYFIATGVIGGSVAARNWYDDWKASLPDFTLPDWANIDAKALWQDLSEQLSHMKKGFGGEGSESKLAEWVARFETFRKDREATLLSLMAAFGVKKDDENKEPSETPDERIQRLQEEMLRTQ</sequence>
<proteinExistence type="predicted"/>
<dbReference type="EMBL" id="KZ386640">
    <property type="protein sequence ID" value="PIO55361.1"/>
    <property type="molecule type" value="Genomic_DNA"/>
</dbReference>
<dbReference type="OrthoDB" id="10518340at2759"/>
<accession>A0A2G9TBL8</accession>